<keyword evidence="8 10" id="KW-0961">Cell wall biogenesis/degradation</keyword>
<protein>
    <recommendedName>
        <fullName evidence="9 10">D-alanyl-D-alanine dipeptidase</fullName>
        <shortName evidence="9 10">D-Ala-D-Ala dipeptidase</shortName>
        <ecNumber evidence="9 10">3.4.13.22</ecNumber>
    </recommendedName>
</protein>
<feature type="binding site" evidence="9">
    <location>
        <position position="143"/>
    </location>
    <ligand>
        <name>Zn(2+)</name>
        <dbReference type="ChEBI" id="CHEBI:29105"/>
        <note>catalytic</note>
    </ligand>
</feature>
<dbReference type="InterPro" id="IPR000755">
    <property type="entry name" value="A_A_dipeptidase"/>
</dbReference>
<feature type="binding site" evidence="9">
    <location>
        <position position="136"/>
    </location>
    <ligand>
        <name>Zn(2+)</name>
        <dbReference type="ChEBI" id="CHEBI:29105"/>
        <note>catalytic</note>
    </ligand>
</feature>
<evidence type="ECO:0000256" key="10">
    <source>
        <dbReference type="PIRNR" id="PIRNR026671"/>
    </source>
</evidence>
<dbReference type="Pfam" id="PF01427">
    <property type="entry name" value="Peptidase_M15"/>
    <property type="match status" value="1"/>
</dbReference>
<dbReference type="OrthoDB" id="9801430at2"/>
<evidence type="ECO:0000256" key="5">
    <source>
        <dbReference type="ARBA" id="ARBA00022833"/>
    </source>
</evidence>
<proteinExistence type="inferred from homology"/>
<dbReference type="GO" id="GO:0006508">
    <property type="term" value="P:proteolysis"/>
    <property type="evidence" value="ECO:0007669"/>
    <property type="project" value="UniProtKB-KW"/>
</dbReference>
<feature type="site" description="Transition state stabilizer" evidence="9">
    <location>
        <position position="80"/>
    </location>
</feature>
<evidence type="ECO:0000313" key="11">
    <source>
        <dbReference type="EMBL" id="ACK65451.1"/>
    </source>
</evidence>
<evidence type="ECO:0000256" key="8">
    <source>
        <dbReference type="ARBA" id="ARBA00023316"/>
    </source>
</evidence>
<organism evidence="11 12">
    <name type="scientific">Rippkaea orientalis (strain PCC 8801 / RF-1)</name>
    <name type="common">Cyanothece sp. (strain PCC 8801)</name>
    <dbReference type="NCBI Taxonomy" id="41431"/>
    <lineage>
        <taxon>Bacteria</taxon>
        <taxon>Bacillati</taxon>
        <taxon>Cyanobacteriota</taxon>
        <taxon>Cyanophyceae</taxon>
        <taxon>Oscillatoriophycideae</taxon>
        <taxon>Chroococcales</taxon>
        <taxon>Aphanothecaceae</taxon>
        <taxon>Rippkaea</taxon>
        <taxon>Rippkaea orientalis</taxon>
    </lineage>
</organism>
<evidence type="ECO:0000256" key="3">
    <source>
        <dbReference type="ARBA" id="ARBA00022723"/>
    </source>
</evidence>
<dbReference type="GO" id="GO:0071555">
    <property type="term" value="P:cell wall organization"/>
    <property type="evidence" value="ECO:0007669"/>
    <property type="project" value="UniProtKB-KW"/>
</dbReference>
<feature type="active site" description="Proton donor/acceptor" evidence="9">
    <location>
        <position position="205"/>
    </location>
</feature>
<dbReference type="EC" id="3.4.13.22" evidence="9 10"/>
<evidence type="ECO:0000256" key="2">
    <source>
        <dbReference type="ARBA" id="ARBA00022670"/>
    </source>
</evidence>
<comment type="function">
    <text evidence="9 10">Catalyzes hydrolysis of the D-alanyl-D-alanine dipeptide.</text>
</comment>
<evidence type="ECO:0000256" key="1">
    <source>
        <dbReference type="ARBA" id="ARBA00001362"/>
    </source>
</evidence>
<evidence type="ECO:0000256" key="9">
    <source>
        <dbReference type="HAMAP-Rule" id="MF_01924"/>
    </source>
</evidence>
<keyword evidence="12" id="KW-1185">Reference proteome</keyword>
<dbReference type="PIRSF" id="PIRSF026671">
    <property type="entry name" value="AA_dipeptidase"/>
    <property type="match status" value="1"/>
</dbReference>
<keyword evidence="4 9" id="KW-0378">Hydrolase</keyword>
<evidence type="ECO:0000256" key="7">
    <source>
        <dbReference type="ARBA" id="ARBA00023049"/>
    </source>
</evidence>
<keyword evidence="3 9" id="KW-0479">Metal-binding</keyword>
<dbReference type="HAMAP" id="MF_01924">
    <property type="entry name" value="A_A_dipeptidase"/>
    <property type="match status" value="1"/>
</dbReference>
<keyword evidence="5 9" id="KW-0862">Zinc</keyword>
<evidence type="ECO:0000313" key="12">
    <source>
        <dbReference type="Proteomes" id="UP000008204"/>
    </source>
</evidence>
<keyword evidence="6 9" id="KW-0224">Dipeptidase</keyword>
<dbReference type="AlphaFoldDB" id="B7K4I6"/>
<comment type="catalytic activity">
    <reaction evidence="1 9 10">
        <text>D-alanyl-D-alanine + H2O = 2 D-alanine</text>
        <dbReference type="Rhea" id="RHEA:20661"/>
        <dbReference type="ChEBI" id="CHEBI:15377"/>
        <dbReference type="ChEBI" id="CHEBI:57416"/>
        <dbReference type="ChEBI" id="CHEBI:57822"/>
        <dbReference type="EC" id="3.4.13.22"/>
    </reaction>
</comment>
<dbReference type="PANTHER" id="PTHR43126:SF2">
    <property type="entry name" value="D-ALANYL-D-ALANINE DIPEPTIDASE"/>
    <property type="match status" value="1"/>
</dbReference>
<comment type="cofactor">
    <cofactor evidence="9">
        <name>Zn(2+)</name>
        <dbReference type="ChEBI" id="CHEBI:29105"/>
    </cofactor>
    <text evidence="9">Binds 1 zinc ion per subunit.</text>
</comment>
<comment type="similarity">
    <text evidence="9 10">Belongs to the peptidase M15D family.</text>
</comment>
<dbReference type="EMBL" id="CP001287">
    <property type="protein sequence ID" value="ACK65451.1"/>
    <property type="molecule type" value="Genomic_DNA"/>
</dbReference>
<keyword evidence="2 9" id="KW-0645">Protease</keyword>
<keyword evidence="7 9" id="KW-0482">Metalloprotease</keyword>
<dbReference type="Gene3D" id="3.30.1380.10">
    <property type="match status" value="1"/>
</dbReference>
<dbReference type="GO" id="GO:0008237">
    <property type="term" value="F:metallopeptidase activity"/>
    <property type="evidence" value="ECO:0007669"/>
    <property type="project" value="UniProtKB-KW"/>
</dbReference>
<sequence>MMMKPYHNIPIEDCHEPLVAIPLEKFAVESPHPYQKLGANYNNKSPYYLRQGVLNALLKAQTDLEQEYPGWKIQIFDAYRPVEVQQFMVDYTFDLVIKKQGLNRGQLSSEQEKTLWEKVYQIWAIPSKNPATPPPHSTGAAIDITLVDETGKIINMGGEIDELSPRSHPNYYVNSTDKIECLYHQQREILNKIMTKAGFSRHPGEWWHFSLGDQMWALQMNQKTAFYGRIIED</sequence>
<name>B7K4I6_RIPO1</name>
<gene>
    <name evidence="11" type="ordered locus">PCC8801_1391</name>
</gene>
<dbReference type="eggNOG" id="COG2173">
    <property type="taxonomic scope" value="Bacteria"/>
</dbReference>
<feature type="binding site" evidence="9">
    <location>
        <position position="208"/>
    </location>
    <ligand>
        <name>Zn(2+)</name>
        <dbReference type="ChEBI" id="CHEBI:29105"/>
        <note>catalytic</note>
    </ligand>
</feature>
<dbReference type="GO" id="GO:0160237">
    <property type="term" value="F:D-Ala-D-Ala dipeptidase activity"/>
    <property type="evidence" value="ECO:0007669"/>
    <property type="project" value="UniProtKB-EC"/>
</dbReference>
<dbReference type="InterPro" id="IPR009045">
    <property type="entry name" value="Zn_M74/Hedgehog-like"/>
</dbReference>
<dbReference type="SUPFAM" id="SSF55166">
    <property type="entry name" value="Hedgehog/DD-peptidase"/>
    <property type="match status" value="1"/>
</dbReference>
<dbReference type="PANTHER" id="PTHR43126">
    <property type="entry name" value="D-ALANYL-D-ALANINE DIPEPTIDASE"/>
    <property type="match status" value="1"/>
</dbReference>
<dbReference type="HOGENOM" id="CLU_060744_2_2_3"/>
<evidence type="ECO:0000256" key="4">
    <source>
        <dbReference type="ARBA" id="ARBA00022801"/>
    </source>
</evidence>
<dbReference type="GO" id="GO:0008270">
    <property type="term" value="F:zinc ion binding"/>
    <property type="evidence" value="ECO:0007669"/>
    <property type="project" value="UniProtKB-UniRule"/>
</dbReference>
<dbReference type="STRING" id="41431.PCC8801_1391"/>
<dbReference type="Proteomes" id="UP000008204">
    <property type="component" value="Chromosome"/>
</dbReference>
<evidence type="ECO:0000256" key="6">
    <source>
        <dbReference type="ARBA" id="ARBA00022997"/>
    </source>
</evidence>
<dbReference type="KEGG" id="cyp:PCC8801_1391"/>
<reference evidence="12" key="1">
    <citation type="journal article" date="2011" name="MBio">
        <title>Novel metabolic attributes of the genus Cyanothece, comprising a group of unicellular nitrogen-fixing Cyanobacteria.</title>
        <authorList>
            <person name="Bandyopadhyay A."/>
            <person name="Elvitigala T."/>
            <person name="Welsh E."/>
            <person name="Stockel J."/>
            <person name="Liberton M."/>
            <person name="Min H."/>
            <person name="Sherman L.A."/>
            <person name="Pakrasi H.B."/>
        </authorList>
    </citation>
    <scope>NUCLEOTIDE SEQUENCE [LARGE SCALE GENOMIC DNA]</scope>
    <source>
        <strain evidence="12">PCC 8801</strain>
    </source>
</reference>
<dbReference type="CDD" id="cd14843">
    <property type="entry name" value="D-Ala-D-Ala_dipeptidase_like"/>
    <property type="match status" value="1"/>
</dbReference>
<accession>B7K4I6</accession>